<gene>
    <name evidence="3" type="ORF">ACFSAU_15515</name>
</gene>
<keyword evidence="1" id="KW-0812">Transmembrane</keyword>
<evidence type="ECO:0000259" key="2">
    <source>
        <dbReference type="Pfam" id="PF19701"/>
    </source>
</evidence>
<feature type="domain" description="DUF6199" evidence="2">
    <location>
        <begin position="8"/>
        <end position="65"/>
    </location>
</feature>
<keyword evidence="1" id="KW-0472">Membrane</keyword>
<evidence type="ECO:0000313" key="3">
    <source>
        <dbReference type="EMBL" id="MFD1568903.1"/>
    </source>
</evidence>
<keyword evidence="1" id="KW-1133">Transmembrane helix</keyword>
<dbReference type="Pfam" id="PF19701">
    <property type="entry name" value="DUF6199"/>
    <property type="match status" value="1"/>
</dbReference>
<keyword evidence="4" id="KW-1185">Reference proteome</keyword>
<dbReference type="InterPro" id="IPR045679">
    <property type="entry name" value="DUF6199"/>
</dbReference>
<accession>A0ABD6BXK0</accession>
<organism evidence="3 4">
    <name type="scientific">Halolamina litorea</name>
    <dbReference type="NCBI Taxonomy" id="1515593"/>
    <lineage>
        <taxon>Archaea</taxon>
        <taxon>Methanobacteriati</taxon>
        <taxon>Methanobacteriota</taxon>
        <taxon>Stenosarchaea group</taxon>
        <taxon>Halobacteria</taxon>
        <taxon>Halobacteriales</taxon>
        <taxon>Haloferacaceae</taxon>
    </lineage>
</organism>
<dbReference type="Proteomes" id="UP001597139">
    <property type="component" value="Unassembled WGS sequence"/>
</dbReference>
<evidence type="ECO:0000313" key="4">
    <source>
        <dbReference type="Proteomes" id="UP001597139"/>
    </source>
</evidence>
<feature type="transmembrane region" description="Helical" evidence="1">
    <location>
        <begin position="49"/>
        <end position="68"/>
    </location>
</feature>
<feature type="transmembrane region" description="Helical" evidence="1">
    <location>
        <begin position="6"/>
        <end position="22"/>
    </location>
</feature>
<comment type="caution">
    <text evidence="3">The sequence shown here is derived from an EMBL/GenBank/DDBJ whole genome shotgun (WGS) entry which is preliminary data.</text>
</comment>
<sequence length="69" mass="7470">MREGYVALGIGFVVVGLLMIAYPRRLGRFRNRGAADPEPTPMLQKQIRYLGGPLVVVLGSWLTVLAASG</sequence>
<dbReference type="RefSeq" id="WP_267645005.1">
    <property type="nucleotide sequence ID" value="NZ_JANHGR010000001.1"/>
</dbReference>
<dbReference type="EMBL" id="JBHUCZ010000022">
    <property type="protein sequence ID" value="MFD1568903.1"/>
    <property type="molecule type" value="Genomic_DNA"/>
</dbReference>
<dbReference type="AlphaFoldDB" id="A0ABD6BXK0"/>
<reference evidence="3 4" key="1">
    <citation type="journal article" date="2019" name="Int. J. Syst. Evol. Microbiol.">
        <title>The Global Catalogue of Microorganisms (GCM) 10K type strain sequencing project: providing services to taxonomists for standard genome sequencing and annotation.</title>
        <authorList>
            <consortium name="The Broad Institute Genomics Platform"/>
            <consortium name="The Broad Institute Genome Sequencing Center for Infectious Disease"/>
            <person name="Wu L."/>
            <person name="Ma J."/>
        </authorList>
    </citation>
    <scope>NUCLEOTIDE SEQUENCE [LARGE SCALE GENOMIC DNA]</scope>
    <source>
        <strain evidence="3 4">CGMCC 1.12859</strain>
    </source>
</reference>
<protein>
    <recommendedName>
        <fullName evidence="2">DUF6199 domain-containing protein</fullName>
    </recommendedName>
</protein>
<evidence type="ECO:0000256" key="1">
    <source>
        <dbReference type="SAM" id="Phobius"/>
    </source>
</evidence>
<proteinExistence type="predicted"/>
<name>A0ABD6BXK0_9EURY</name>